<dbReference type="PANTHER" id="PTHR38846:SF1">
    <property type="entry name" value="C3H1-TYPE DOMAIN-CONTAINING PROTEIN"/>
    <property type="match status" value="1"/>
</dbReference>
<feature type="region of interest" description="Disordered" evidence="1">
    <location>
        <begin position="1"/>
        <end position="56"/>
    </location>
</feature>
<gene>
    <name evidence="2" type="ORF">SLS53_003197</name>
</gene>
<proteinExistence type="predicted"/>
<dbReference type="PANTHER" id="PTHR38846">
    <property type="entry name" value="C3H1-TYPE DOMAIN-CONTAINING PROTEIN"/>
    <property type="match status" value="1"/>
</dbReference>
<dbReference type="AlphaFoldDB" id="A0AAN9YJ91"/>
<evidence type="ECO:0000313" key="2">
    <source>
        <dbReference type="EMBL" id="KAK7744964.1"/>
    </source>
</evidence>
<dbReference type="EMBL" id="JAJSPL020000009">
    <property type="protein sequence ID" value="KAK7744964.1"/>
    <property type="molecule type" value="Genomic_DNA"/>
</dbReference>
<evidence type="ECO:0000256" key="1">
    <source>
        <dbReference type="SAM" id="MobiDB-lite"/>
    </source>
</evidence>
<reference evidence="2 3" key="1">
    <citation type="journal article" date="2023" name="PLoS ONE">
        <title>Cytospora paraplurivora sp. nov. isolated from orchards with fruit tree decline syndrome in Ontario, Canada.</title>
        <authorList>
            <person name="Ilyukhin E."/>
            <person name="Nguyen H.D.T."/>
            <person name="Castle A.J."/>
            <person name="Ellouze W."/>
        </authorList>
    </citation>
    <scope>NUCLEOTIDE SEQUENCE [LARGE SCALE GENOMIC DNA]</scope>
    <source>
        <strain evidence="2 3">FDS-564</strain>
    </source>
</reference>
<comment type="caution">
    <text evidence="2">The sequence shown here is derived from an EMBL/GenBank/DDBJ whole genome shotgun (WGS) entry which is preliminary data.</text>
</comment>
<evidence type="ECO:0000313" key="3">
    <source>
        <dbReference type="Proteomes" id="UP001320245"/>
    </source>
</evidence>
<organism evidence="2 3">
    <name type="scientific">Cytospora paraplurivora</name>
    <dbReference type="NCBI Taxonomy" id="2898453"/>
    <lineage>
        <taxon>Eukaryota</taxon>
        <taxon>Fungi</taxon>
        <taxon>Dikarya</taxon>
        <taxon>Ascomycota</taxon>
        <taxon>Pezizomycotina</taxon>
        <taxon>Sordariomycetes</taxon>
        <taxon>Sordariomycetidae</taxon>
        <taxon>Diaporthales</taxon>
        <taxon>Cytosporaceae</taxon>
        <taxon>Cytospora</taxon>
    </lineage>
</organism>
<protein>
    <submittedName>
        <fullName evidence="2">Uncharacterized protein</fullName>
    </submittedName>
</protein>
<accession>A0AAN9YJ91</accession>
<sequence>MSDGETGAPQVQQEQHLTTPSAVISPTQILLPVRGRPEKGHTEMTANKKKRGDKQKIQETWHQYFGTDDNDLARWQQLGRDLGIPEKKLTSKTQIRKALRGIWVNIHDFLYHAKIKPQDVEFFESEGQLSDYTIRTQKIFPRKFITPGSPLRDLLAHILYPRGGRKSKR</sequence>
<dbReference type="Proteomes" id="UP001320245">
    <property type="component" value="Unassembled WGS sequence"/>
</dbReference>
<feature type="compositionally biased region" description="Polar residues" evidence="1">
    <location>
        <begin position="9"/>
        <end position="28"/>
    </location>
</feature>
<keyword evidence="3" id="KW-1185">Reference proteome</keyword>
<name>A0AAN9YJ91_9PEZI</name>